<gene>
    <name evidence="1" type="ORF">Q4527_02835</name>
</gene>
<dbReference type="Proteomes" id="UP001170717">
    <property type="component" value="Unassembled WGS sequence"/>
</dbReference>
<dbReference type="AlphaFoldDB" id="A0AAW7YVA4"/>
<dbReference type="CDD" id="cd08589">
    <property type="entry name" value="PI-PLCc_SaPLC1_like"/>
    <property type="match status" value="1"/>
</dbReference>
<proteinExistence type="predicted"/>
<dbReference type="InterPro" id="IPR032075">
    <property type="entry name" value="PI-PLC-C1"/>
</dbReference>
<dbReference type="SUPFAM" id="SSF51695">
    <property type="entry name" value="PLC-like phosphodiesterases"/>
    <property type="match status" value="1"/>
</dbReference>
<evidence type="ECO:0000313" key="1">
    <source>
        <dbReference type="EMBL" id="MDO6576304.1"/>
    </source>
</evidence>
<comment type="caution">
    <text evidence="1">The sequence shown here is derived from an EMBL/GenBank/DDBJ whole genome shotgun (WGS) entry which is preliminary data.</text>
</comment>
<name>A0AAW7YVA4_9ALTE</name>
<organism evidence="1 2">
    <name type="scientific">Alteromonas stellipolaris</name>
    <dbReference type="NCBI Taxonomy" id="233316"/>
    <lineage>
        <taxon>Bacteria</taxon>
        <taxon>Pseudomonadati</taxon>
        <taxon>Pseudomonadota</taxon>
        <taxon>Gammaproteobacteria</taxon>
        <taxon>Alteromonadales</taxon>
        <taxon>Alteromonadaceae</taxon>
        <taxon>Alteromonas/Salinimonas group</taxon>
        <taxon>Alteromonas</taxon>
    </lineage>
</organism>
<dbReference type="RefSeq" id="WP_303537948.1">
    <property type="nucleotide sequence ID" value="NZ_JAUOQI010000002.1"/>
</dbReference>
<dbReference type="EMBL" id="JAUOQI010000002">
    <property type="protein sequence ID" value="MDO6576304.1"/>
    <property type="molecule type" value="Genomic_DNA"/>
</dbReference>
<protein>
    <submittedName>
        <fullName evidence="1">Ca2+-dependent phosphoinositide-specific phospholipase C</fullName>
        <ecNumber evidence="1">3.1.4.11</ecNumber>
    </submittedName>
</protein>
<dbReference type="PROSITE" id="PS50007">
    <property type="entry name" value="PIPLC_X_DOMAIN"/>
    <property type="match status" value="1"/>
</dbReference>
<dbReference type="GO" id="GO:0006629">
    <property type="term" value="P:lipid metabolic process"/>
    <property type="evidence" value="ECO:0007669"/>
    <property type="project" value="InterPro"/>
</dbReference>
<dbReference type="InterPro" id="IPR017946">
    <property type="entry name" value="PLC-like_Pdiesterase_TIM-brl"/>
</dbReference>
<sequence length="374" mass="42438">MSPLLGYFLLPHIEIQEQRKMLFWLLLWLSTGFASAADFDENLPLNHYQWIGSHNSYKRALPDSVYQLLSLKNTNKANQLNYAHLSLNEQLSLGLRQLEIDVVNDPSGNQYQQVELASRLNENWLSAHEVKQLAKPGFKVMHIPHVDVMTHCATLKVCLKQLNAWSAFHPEHFPIVVMMNAKETQPDFLKSNKPVLFDEAAFASLDEAIRSGLPGRLVTPDDIRGNAKSLQSVITNNGWPSVKALRGKFIFLFDGNEKQLDRYTQGQNNLKGRSMFASFEPGHPSAAIMIRNNPINQQQDIRQLVESGYLVRTRADANLSASNEQKALQRDAAFQSGAQLISTDFYSQSPQAKRTQYSVHFEQGRLMRTNPINY</sequence>
<dbReference type="GO" id="GO:0004435">
    <property type="term" value="F:phosphatidylinositol-4,5-bisphosphate phospholipase C activity"/>
    <property type="evidence" value="ECO:0007669"/>
    <property type="project" value="UniProtKB-EC"/>
</dbReference>
<reference evidence="1" key="1">
    <citation type="submission" date="2023-07" db="EMBL/GenBank/DDBJ databases">
        <title>Genome content predicts the carbon catabolic preferences of heterotrophic bacteria.</title>
        <authorList>
            <person name="Gralka M."/>
        </authorList>
    </citation>
    <scope>NUCLEOTIDE SEQUENCE</scope>
    <source>
        <strain evidence="1">F2M12</strain>
    </source>
</reference>
<accession>A0AAW7YVA4</accession>
<keyword evidence="1" id="KW-0378">Hydrolase</keyword>
<dbReference type="EC" id="3.1.4.11" evidence="1"/>
<evidence type="ECO:0000313" key="2">
    <source>
        <dbReference type="Proteomes" id="UP001170717"/>
    </source>
</evidence>
<dbReference type="Pfam" id="PF16670">
    <property type="entry name" value="PI-PLC-C1"/>
    <property type="match status" value="1"/>
</dbReference>
<dbReference type="Gene3D" id="3.20.20.190">
    <property type="entry name" value="Phosphatidylinositol (PI) phosphodiesterase"/>
    <property type="match status" value="1"/>
</dbReference>